<sequence length="240" mass="27881">MLKKTTTLFAFIVMLFSIPTASGQSQSSGWAAYIGSFQFKQSKFGLMFDAQVRSSDEYVHLQQYLFRTALTYKFNKHYTASAGYAYVSSYAVINGVSDRVPEHRAFEQFFINHKLGSISLIHRFRNEHRWIATAADPNDFNAQQRFRYFLRGVIPFQRDSVFSKGVFFSFQEEIMFNYINKEVTNNSFFDQNRAFVGGGYRFNSKIDLEVGYMNQLVKQRSGNTLTNNIFQLAIYTRLNL</sequence>
<reference evidence="2 3" key="1">
    <citation type="submission" date="2018-01" db="EMBL/GenBank/DDBJ databases">
        <authorList>
            <person name="Gaut B.S."/>
            <person name="Morton B.R."/>
            <person name="Clegg M.T."/>
            <person name="Duvall M.R."/>
        </authorList>
    </citation>
    <scope>NUCLEOTIDE SEQUENCE [LARGE SCALE GENOMIC DNA]</scope>
    <source>
        <strain evidence="2 3">HR-AV</strain>
    </source>
</reference>
<keyword evidence="1" id="KW-0732">Signal</keyword>
<dbReference type="Pfam" id="PF10677">
    <property type="entry name" value="DUF2490"/>
    <property type="match status" value="1"/>
</dbReference>
<proteinExistence type="predicted"/>
<accession>A0A2S5A3L8</accession>
<dbReference type="Proteomes" id="UP000236893">
    <property type="component" value="Unassembled WGS sequence"/>
</dbReference>
<dbReference type="RefSeq" id="WP_103788724.1">
    <property type="nucleotide sequence ID" value="NZ_PQVF01000005.1"/>
</dbReference>
<gene>
    <name evidence="2" type="ORF">C3K47_08640</name>
</gene>
<keyword evidence="3" id="KW-1185">Reference proteome</keyword>
<evidence type="ECO:0000313" key="2">
    <source>
        <dbReference type="EMBL" id="POY37114.1"/>
    </source>
</evidence>
<feature type="chain" id="PRO_5015416104" evidence="1">
    <location>
        <begin position="24"/>
        <end position="240"/>
    </location>
</feature>
<dbReference type="EMBL" id="PQVF01000005">
    <property type="protein sequence ID" value="POY37114.1"/>
    <property type="molecule type" value="Genomic_DNA"/>
</dbReference>
<name>A0A2S5A3L8_9SPHI</name>
<evidence type="ECO:0000256" key="1">
    <source>
        <dbReference type="SAM" id="SignalP"/>
    </source>
</evidence>
<protein>
    <submittedName>
        <fullName evidence="2">DUF2490 domain-containing protein</fullName>
    </submittedName>
</protein>
<organism evidence="2 3">
    <name type="scientific">Solitalea longa</name>
    <dbReference type="NCBI Taxonomy" id="2079460"/>
    <lineage>
        <taxon>Bacteria</taxon>
        <taxon>Pseudomonadati</taxon>
        <taxon>Bacteroidota</taxon>
        <taxon>Sphingobacteriia</taxon>
        <taxon>Sphingobacteriales</taxon>
        <taxon>Sphingobacteriaceae</taxon>
        <taxon>Solitalea</taxon>
    </lineage>
</organism>
<evidence type="ECO:0000313" key="3">
    <source>
        <dbReference type="Proteomes" id="UP000236893"/>
    </source>
</evidence>
<comment type="caution">
    <text evidence="2">The sequence shown here is derived from an EMBL/GenBank/DDBJ whole genome shotgun (WGS) entry which is preliminary data.</text>
</comment>
<dbReference type="OrthoDB" id="1118734at2"/>
<dbReference type="AlphaFoldDB" id="A0A2S5A3L8"/>
<feature type="signal peptide" evidence="1">
    <location>
        <begin position="1"/>
        <end position="23"/>
    </location>
</feature>
<dbReference type="InterPro" id="IPR019619">
    <property type="entry name" value="DUF2490"/>
</dbReference>